<gene>
    <name evidence="2" type="ORF">GTW23_17665</name>
</gene>
<name>A0ABT1CWU1_9HYPH</name>
<evidence type="ECO:0000313" key="3">
    <source>
        <dbReference type="Proteomes" id="UP001320715"/>
    </source>
</evidence>
<protein>
    <recommendedName>
        <fullName evidence="4">Transmembrane protein</fullName>
    </recommendedName>
</protein>
<reference evidence="2 3" key="1">
    <citation type="submission" date="2020-01" db="EMBL/GenBank/DDBJ databases">
        <title>Genomes of bacteria type strains.</title>
        <authorList>
            <person name="Chen J."/>
            <person name="Zhu S."/>
            <person name="Yang J."/>
        </authorList>
    </citation>
    <scope>NUCLEOTIDE SEQUENCE [LARGE SCALE GENOMIC DNA]</scope>
    <source>
        <strain evidence="2 3">DSM 16655</strain>
    </source>
</reference>
<evidence type="ECO:0008006" key="4">
    <source>
        <dbReference type="Google" id="ProtNLM"/>
    </source>
</evidence>
<dbReference type="Proteomes" id="UP001320715">
    <property type="component" value="Unassembled WGS sequence"/>
</dbReference>
<dbReference type="RefSeq" id="WP_252916752.1">
    <property type="nucleotide sequence ID" value="NZ_JAAAML010000003.1"/>
</dbReference>
<sequence length="407" mass="42928">MTVQYSPKRLFSASLLAAGLSLPALPALALDADDFATKLAALSSQSGNRLSFSAVEPDGSTVVLRSVRIEVPGQAPIAAGDITFKGVEEEDDGGYFVSEALFEDVEVNEGPTTVTVEGIEMTGLSVPGNGETGSLAGMLFYEGFSTGEISVETDDVRVFSMAGVDMQVERQDDGSKVDMRMNGSDLKIDLSSIDDPKARDAIQQLGYETLTGDINLSAAWDATAGTVNMQEYSLNLDDVGRLSMSMEISGYTVEFINAMQQAQAAAAANPDPQAAQQALGFAMLGMLQQLNFNSASVRFEDASVTERALAFAGKQQGVSGDQMRMALKGMLPLMLGRIGIPELQKQIAAAASVYLDNPQDITITAMPASPVAVPVIMGAGMGDPKSLVDLLNVQIIANKPVEVCCKQ</sequence>
<keyword evidence="1" id="KW-0732">Signal</keyword>
<feature type="chain" id="PRO_5045523907" description="Transmembrane protein" evidence="1">
    <location>
        <begin position="30"/>
        <end position="407"/>
    </location>
</feature>
<comment type="caution">
    <text evidence="2">The sequence shown here is derived from an EMBL/GenBank/DDBJ whole genome shotgun (WGS) entry which is preliminary data.</text>
</comment>
<accession>A0ABT1CWU1</accession>
<dbReference type="EMBL" id="JAAAML010000003">
    <property type="protein sequence ID" value="MCO6410015.1"/>
    <property type="molecule type" value="Genomic_DNA"/>
</dbReference>
<feature type="signal peptide" evidence="1">
    <location>
        <begin position="1"/>
        <end position="29"/>
    </location>
</feature>
<organism evidence="2 3">
    <name type="scientific">Hoeflea alexandrii</name>
    <dbReference type="NCBI Taxonomy" id="288436"/>
    <lineage>
        <taxon>Bacteria</taxon>
        <taxon>Pseudomonadati</taxon>
        <taxon>Pseudomonadota</taxon>
        <taxon>Alphaproteobacteria</taxon>
        <taxon>Hyphomicrobiales</taxon>
        <taxon>Rhizobiaceae</taxon>
        <taxon>Hoeflea</taxon>
    </lineage>
</organism>
<evidence type="ECO:0000256" key="1">
    <source>
        <dbReference type="SAM" id="SignalP"/>
    </source>
</evidence>
<keyword evidence="3" id="KW-1185">Reference proteome</keyword>
<proteinExistence type="predicted"/>
<evidence type="ECO:0000313" key="2">
    <source>
        <dbReference type="EMBL" id="MCO6410015.1"/>
    </source>
</evidence>